<evidence type="ECO:0000313" key="3">
    <source>
        <dbReference type="Proteomes" id="UP000199648"/>
    </source>
</evidence>
<reference evidence="2 3" key="1">
    <citation type="submission" date="2016-10" db="EMBL/GenBank/DDBJ databases">
        <authorList>
            <person name="de Groot N.N."/>
        </authorList>
    </citation>
    <scope>NUCLEOTIDE SEQUENCE [LARGE SCALE GENOMIC DNA]</scope>
    <source>
        <strain evidence="2 3">HLD2</strain>
    </source>
</reference>
<gene>
    <name evidence="2" type="ORF">SAMN03097708_02638</name>
</gene>
<dbReference type="Pfam" id="PF14334">
    <property type="entry name" value="DUF4390"/>
    <property type="match status" value="1"/>
</dbReference>
<sequence length="186" mass="20975">MMLKRWLSALLVSLLPLSAAVAKDDFVVQDAKTRLEGGVYLLDAEVDYRFSSKALEALENGVPLVLVLDIEVEKKRPWWWYDSEVASLEQRFEIQYHALSDQYLLSNLNSGALYAYPTLSSTADAVGHIRGLPLLDANLIEPDASYEVQLRSRLDIESLPSPLRPLAYVTPGWRLSSDWYECTLSP</sequence>
<keyword evidence="3" id="KW-1185">Reference proteome</keyword>
<dbReference type="AlphaFoldDB" id="A0A1G5QRM1"/>
<feature type="signal peptide" evidence="1">
    <location>
        <begin position="1"/>
        <end position="22"/>
    </location>
</feature>
<dbReference type="STRING" id="415747.SAMN03097708_02638"/>
<dbReference type="InterPro" id="IPR025500">
    <property type="entry name" value="DUF4390"/>
</dbReference>
<feature type="chain" id="PRO_5011505982" description="DUF4390 domain-containing protein" evidence="1">
    <location>
        <begin position="23"/>
        <end position="186"/>
    </location>
</feature>
<evidence type="ECO:0000256" key="1">
    <source>
        <dbReference type="SAM" id="SignalP"/>
    </source>
</evidence>
<keyword evidence="1" id="KW-0732">Signal</keyword>
<proteinExistence type="predicted"/>
<accession>A0A1G5QRM1</accession>
<dbReference type="OrthoDB" id="6198507at2"/>
<protein>
    <recommendedName>
        <fullName evidence="4">DUF4390 domain-containing protein</fullName>
    </recommendedName>
</protein>
<organism evidence="2 3">
    <name type="scientific">Thiohalomonas denitrificans</name>
    <dbReference type="NCBI Taxonomy" id="415747"/>
    <lineage>
        <taxon>Bacteria</taxon>
        <taxon>Pseudomonadati</taxon>
        <taxon>Pseudomonadota</taxon>
        <taxon>Gammaproteobacteria</taxon>
        <taxon>Thiohalomonadales</taxon>
        <taxon>Thiohalomonadaceae</taxon>
        <taxon>Thiohalomonas</taxon>
    </lineage>
</organism>
<evidence type="ECO:0008006" key="4">
    <source>
        <dbReference type="Google" id="ProtNLM"/>
    </source>
</evidence>
<name>A0A1G5QRM1_9GAMM</name>
<dbReference type="EMBL" id="FMWD01000008">
    <property type="protein sequence ID" value="SCZ64483.1"/>
    <property type="molecule type" value="Genomic_DNA"/>
</dbReference>
<evidence type="ECO:0000313" key="2">
    <source>
        <dbReference type="EMBL" id="SCZ64483.1"/>
    </source>
</evidence>
<dbReference type="Proteomes" id="UP000199648">
    <property type="component" value="Unassembled WGS sequence"/>
</dbReference>
<dbReference type="RefSeq" id="WP_092998050.1">
    <property type="nucleotide sequence ID" value="NZ_FMWD01000008.1"/>
</dbReference>